<accession>A0A927GMF1</accession>
<protein>
    <submittedName>
        <fullName evidence="1">Uncharacterized protein</fullName>
    </submittedName>
</protein>
<organism evidence="1">
    <name type="scientific">Streptomyces globisporus</name>
    <dbReference type="NCBI Taxonomy" id="1908"/>
    <lineage>
        <taxon>Bacteria</taxon>
        <taxon>Bacillati</taxon>
        <taxon>Actinomycetota</taxon>
        <taxon>Actinomycetes</taxon>
        <taxon>Kitasatosporales</taxon>
        <taxon>Streptomycetaceae</taxon>
        <taxon>Streptomyces</taxon>
    </lineage>
</organism>
<sequence length="59" mass="6265">MNAAEYRAAAERIVTKDTLSYGAITPDHFRKAEILAQLAVSAAISEATEARTAPQSTDA</sequence>
<reference evidence="1" key="1">
    <citation type="journal article" date="2020" name="PLoS ONE">
        <title>Isolation and characterization of Streptomyces bacteriophages and Streptomyces strains encoding biosynthetic arsenals: Streptomyces strains and phages for antibiotic discovery.</title>
        <authorList>
            <person name="Montano E.T."/>
            <person name="Nideffer J.F."/>
            <person name="Brumage L."/>
            <person name="Erb M."/>
            <person name="Derman A.I."/>
            <person name="Davis J.P."/>
            <person name="Estrada E."/>
            <person name="Fu S."/>
            <person name="Le D."/>
            <person name="Vuppala A."/>
            <person name="Tran C."/>
            <person name="Luterstein E."/>
            <person name="Lakkaraju S."/>
            <person name="Panchagnula S."/>
            <person name="Ren C."/>
            <person name="Doan J."/>
            <person name="Tran S."/>
            <person name="Soriano J."/>
            <person name="Fujita Y."/>
            <person name="Gutala P."/>
            <person name="Fujii Q."/>
            <person name="Lee M."/>
            <person name="Bui A."/>
            <person name="Villarreal C."/>
            <person name="Shing S.R."/>
            <person name="Kim S."/>
            <person name="Freeman D."/>
            <person name="Racha V."/>
            <person name="Ho A."/>
            <person name="Kumar P."/>
            <person name="Falah K."/>
            <person name="Dawson T."/>
            <person name="Enustun E."/>
            <person name="Prichard A."/>
            <person name="Gomez A."/>
            <person name="Khanna K."/>
            <person name="Trigg S."/>
            <person name="Fernandez L."/>
            <person name="Pogliano K."/>
            <person name="Pogliano J."/>
        </authorList>
    </citation>
    <scope>NUCLEOTIDE SEQUENCE</scope>
    <source>
        <strain evidence="1">QF2</strain>
    </source>
</reference>
<dbReference type="EMBL" id="JACWUS010000001">
    <property type="protein sequence ID" value="MBD2827854.1"/>
    <property type="molecule type" value="Genomic_DNA"/>
</dbReference>
<proteinExistence type="predicted"/>
<name>A0A927GMF1_STRGL</name>
<comment type="caution">
    <text evidence="1">The sequence shown here is derived from an EMBL/GenBank/DDBJ whole genome shotgun (WGS) entry which is preliminary data.</text>
</comment>
<evidence type="ECO:0000313" key="1">
    <source>
        <dbReference type="EMBL" id="MBD2827854.1"/>
    </source>
</evidence>
<gene>
    <name evidence="1" type="ORF">ID875_04945</name>
</gene>
<dbReference type="AlphaFoldDB" id="A0A927GMF1"/>